<dbReference type="KEGG" id="mgm:Mmc1_3420"/>
<comment type="caution">
    <text evidence="3">Lacks conserved residue(s) required for the propagation of feature annotation.</text>
</comment>
<keyword evidence="3 4" id="KW-0436">Ligase</keyword>
<feature type="binding site" evidence="3">
    <location>
        <position position="290"/>
    </location>
    <ligand>
        <name>CTP</name>
        <dbReference type="ChEBI" id="CHEBI:37563"/>
    </ligand>
</feature>
<dbReference type="EC" id="4.1.1.36" evidence="3"/>
<evidence type="ECO:0000256" key="2">
    <source>
        <dbReference type="ARBA" id="ARBA00023239"/>
    </source>
</evidence>
<accession>A0LD63</accession>
<comment type="pathway">
    <text evidence="3 4">Cofactor biosynthesis; coenzyme A biosynthesis; CoA from (R)-pantothenate: step 2/5.</text>
</comment>
<dbReference type="InterPro" id="IPR005252">
    <property type="entry name" value="CoaBC"/>
</dbReference>
<dbReference type="Proteomes" id="UP000002586">
    <property type="component" value="Chromosome"/>
</dbReference>
<dbReference type="AlphaFoldDB" id="A0LD63"/>
<dbReference type="eggNOG" id="COG0452">
    <property type="taxonomic scope" value="Bacteria"/>
</dbReference>
<dbReference type="NCBIfam" id="TIGR00521">
    <property type="entry name" value="coaBC_dfp"/>
    <property type="match status" value="1"/>
</dbReference>
<dbReference type="HAMAP" id="MF_02225">
    <property type="entry name" value="CoaBC"/>
    <property type="match status" value="1"/>
</dbReference>
<dbReference type="SUPFAM" id="SSF52507">
    <property type="entry name" value="Homo-oligomeric flavin-containing Cys decarboxylases, HFCD"/>
    <property type="match status" value="1"/>
</dbReference>
<feature type="binding site" evidence="3">
    <location>
        <position position="280"/>
    </location>
    <ligand>
        <name>CTP</name>
        <dbReference type="ChEBI" id="CHEBI:37563"/>
    </ligand>
</feature>
<dbReference type="EMBL" id="CP000471">
    <property type="protein sequence ID" value="ABK45906.1"/>
    <property type="molecule type" value="Genomic_DNA"/>
</dbReference>
<feature type="active site" description="Proton donor" evidence="3">
    <location>
        <position position="160"/>
    </location>
</feature>
<dbReference type="GO" id="GO:0071513">
    <property type="term" value="C:phosphopantothenoylcysteine decarboxylase complex"/>
    <property type="evidence" value="ECO:0007669"/>
    <property type="project" value="TreeGrafter"/>
</dbReference>
<comment type="pathway">
    <text evidence="3 4">Cofactor biosynthesis; coenzyme A biosynthesis; CoA from (R)-pantothenate: step 3/5.</text>
</comment>
<comment type="catalytic activity">
    <reaction evidence="3 4">
        <text>(R)-4'-phosphopantothenate + L-cysteine + CTP = N-[(R)-4-phosphopantothenoyl]-L-cysteine + CMP + diphosphate + H(+)</text>
        <dbReference type="Rhea" id="RHEA:19397"/>
        <dbReference type="ChEBI" id="CHEBI:10986"/>
        <dbReference type="ChEBI" id="CHEBI:15378"/>
        <dbReference type="ChEBI" id="CHEBI:33019"/>
        <dbReference type="ChEBI" id="CHEBI:35235"/>
        <dbReference type="ChEBI" id="CHEBI:37563"/>
        <dbReference type="ChEBI" id="CHEBI:59458"/>
        <dbReference type="ChEBI" id="CHEBI:60377"/>
        <dbReference type="EC" id="6.3.2.5"/>
    </reaction>
</comment>
<keyword evidence="8" id="KW-1185">Reference proteome</keyword>
<dbReference type="UniPathway" id="UPA00241">
    <property type="reaction ID" value="UER00353"/>
</dbReference>
<feature type="domain" description="DNA/pantothenate metabolism flavoprotein C-terminal" evidence="6">
    <location>
        <begin position="187"/>
        <end position="401"/>
    </location>
</feature>
<dbReference type="Pfam" id="PF04127">
    <property type="entry name" value="DFP"/>
    <property type="match status" value="1"/>
</dbReference>
<dbReference type="RefSeq" id="WP_011714963.1">
    <property type="nucleotide sequence ID" value="NC_008576.1"/>
</dbReference>
<evidence type="ECO:0000259" key="6">
    <source>
        <dbReference type="Pfam" id="PF04127"/>
    </source>
</evidence>
<comment type="similarity">
    <text evidence="3 4">In the N-terminal section; belongs to the HFCD (homo-oligomeric flavin containing Cys decarboxylase) superfamily.</text>
</comment>
<keyword evidence="1 3" id="KW-0210">Decarboxylase</keyword>
<dbReference type="PANTHER" id="PTHR14359">
    <property type="entry name" value="HOMO-OLIGOMERIC FLAVIN CONTAINING CYS DECARBOXYLASE FAMILY"/>
    <property type="match status" value="1"/>
</dbReference>
<dbReference type="GO" id="GO:0046872">
    <property type="term" value="F:metal ion binding"/>
    <property type="evidence" value="ECO:0007669"/>
    <property type="project" value="UniProtKB-KW"/>
</dbReference>
<evidence type="ECO:0000256" key="3">
    <source>
        <dbReference type="HAMAP-Rule" id="MF_02225"/>
    </source>
</evidence>
<feature type="binding site" evidence="3">
    <location>
        <position position="328"/>
    </location>
    <ligand>
        <name>CTP</name>
        <dbReference type="ChEBI" id="CHEBI:37563"/>
    </ligand>
</feature>
<dbReference type="PANTHER" id="PTHR14359:SF6">
    <property type="entry name" value="PHOSPHOPANTOTHENOYLCYSTEINE DECARBOXYLASE"/>
    <property type="match status" value="1"/>
</dbReference>
<evidence type="ECO:0000256" key="1">
    <source>
        <dbReference type="ARBA" id="ARBA00022793"/>
    </source>
</evidence>
<evidence type="ECO:0000313" key="8">
    <source>
        <dbReference type="Proteomes" id="UP000002586"/>
    </source>
</evidence>
<comment type="catalytic activity">
    <reaction evidence="3 4">
        <text>N-[(R)-4-phosphopantothenoyl]-L-cysteine + H(+) = (R)-4'-phosphopantetheine + CO2</text>
        <dbReference type="Rhea" id="RHEA:16793"/>
        <dbReference type="ChEBI" id="CHEBI:15378"/>
        <dbReference type="ChEBI" id="CHEBI:16526"/>
        <dbReference type="ChEBI" id="CHEBI:59458"/>
        <dbReference type="ChEBI" id="CHEBI:61723"/>
        <dbReference type="EC" id="4.1.1.36"/>
    </reaction>
</comment>
<dbReference type="GO" id="GO:0010181">
    <property type="term" value="F:FMN binding"/>
    <property type="evidence" value="ECO:0007669"/>
    <property type="project" value="UniProtKB-UniRule"/>
</dbReference>
<evidence type="ECO:0000259" key="5">
    <source>
        <dbReference type="Pfam" id="PF02441"/>
    </source>
</evidence>
<sequence>MDFWQGKKLVVAVSGGIAAYKSLELIRRLRELGCCLLGVVVTPAALQFVTPLSLTALSEAPLYDDLFSLTQEREMGHIRLAREADLLIVAPATADLMARMAQGLGDDLLTTLLLARRGPVLLAPAMNSAMWLHPATQRNVAQLREDGIHMVGPASGSLACGEVGPGRMAEAEAIIEAAQGVLTPQRLAGRRILITAGPTREAVDPVRFISNRSSGRMGFAIAAAAQRMGAQVTLVHGPCGIPPPRGVLPVAVESAEQMLAAVQVAWPQSDAAIMSAAVSDYRPLQVAPQKLKKEAQGGQQIQWSLTENPDILAYAGANKQPGQWLVGFAAETEKLLQHGTEKRRRKGCDLLVVNDVSRQDIGFDATHNEVMVLGPGEDAVESWARCRKDEIAQQLMERLAACMETA</sequence>
<feature type="binding site" evidence="3">
    <location>
        <position position="342"/>
    </location>
    <ligand>
        <name>CTP</name>
        <dbReference type="ChEBI" id="CHEBI:37563"/>
    </ligand>
</feature>
<dbReference type="OrthoDB" id="9802554at2"/>
<dbReference type="InterPro" id="IPR035929">
    <property type="entry name" value="CoaB-like_sf"/>
</dbReference>
<dbReference type="GO" id="GO:0004633">
    <property type="term" value="F:phosphopantothenoylcysteine decarboxylase activity"/>
    <property type="evidence" value="ECO:0007669"/>
    <property type="project" value="UniProtKB-UniRule"/>
</dbReference>
<dbReference type="HOGENOM" id="CLU_033319_0_1_5"/>
<reference evidence="8" key="1">
    <citation type="journal article" date="2009" name="Appl. Environ. Microbiol.">
        <title>Complete genome sequence of the chemolithoautotrophic marine magnetotactic coccus strain MC-1.</title>
        <authorList>
            <person name="Schubbe S."/>
            <person name="Williams T.J."/>
            <person name="Xie G."/>
            <person name="Kiss H.E."/>
            <person name="Brettin T.S."/>
            <person name="Martinez D."/>
            <person name="Ross C.A."/>
            <person name="Schuler D."/>
            <person name="Cox B.L."/>
            <person name="Nealson K.H."/>
            <person name="Bazylinski D.A."/>
        </authorList>
    </citation>
    <scope>NUCLEOTIDE SEQUENCE [LARGE SCALE GENOMIC DNA]</scope>
    <source>
        <strain evidence="8">ATCC BAA-1437 / JCM 17883 / MC-1</strain>
    </source>
</reference>
<feature type="region of interest" description="Phosphopantothenate--cysteine ligase" evidence="3">
    <location>
        <begin position="192"/>
        <end position="406"/>
    </location>
</feature>
<feature type="binding site" evidence="3">
    <location>
        <position position="346"/>
    </location>
    <ligand>
        <name>CTP</name>
        <dbReference type="ChEBI" id="CHEBI:37563"/>
    </ligand>
</feature>
<feature type="binding site" evidence="3">
    <location>
        <begin position="309"/>
        <end position="312"/>
    </location>
    <ligand>
        <name>CTP</name>
        <dbReference type="ChEBI" id="CHEBI:37563"/>
    </ligand>
</feature>
<dbReference type="Gene3D" id="3.40.50.10300">
    <property type="entry name" value="CoaB-like"/>
    <property type="match status" value="1"/>
</dbReference>
<feature type="region of interest" description="Phosphopantothenoylcysteine decarboxylase" evidence="3">
    <location>
        <begin position="1"/>
        <end position="191"/>
    </location>
</feature>
<reference evidence="7 8" key="2">
    <citation type="journal article" date="2012" name="Int. J. Syst. Evol. Microbiol.">
        <title>Magnetococcus marinus gen. nov., sp. nov., a marine, magnetotactic bacterium that represents a novel lineage (Magnetococcaceae fam. nov.; Magnetococcales ord. nov.) at the base of the Alphaproteobacteria.</title>
        <authorList>
            <person name="Bazylinski D.A."/>
            <person name="Williams T.J."/>
            <person name="Lefevre C.T."/>
            <person name="Berg R.J."/>
            <person name="Zhang C.L."/>
            <person name="Bowser S.S."/>
            <person name="Dean A.J."/>
            <person name="Beveridge T.J."/>
        </authorList>
    </citation>
    <scope>NUCLEOTIDE SEQUENCE [LARGE SCALE GENOMIC DNA]</scope>
    <source>
        <strain evidence="8">ATCC BAA-1437 / JCM 17883 / MC-1</strain>
    </source>
</reference>
<organism evidence="7 8">
    <name type="scientific">Magnetococcus marinus (strain ATCC BAA-1437 / JCM 17883 / MC-1)</name>
    <dbReference type="NCBI Taxonomy" id="156889"/>
    <lineage>
        <taxon>Bacteria</taxon>
        <taxon>Pseudomonadati</taxon>
        <taxon>Pseudomonadota</taxon>
        <taxon>Magnetococcia</taxon>
        <taxon>Magnetococcales</taxon>
        <taxon>Magnetococcaceae</taxon>
        <taxon>Magnetococcus</taxon>
    </lineage>
</organism>
<dbReference type="InterPro" id="IPR007085">
    <property type="entry name" value="DNA/pantothenate-metab_flavo_C"/>
</dbReference>
<comment type="function">
    <text evidence="4">Catalyzes two steps in the biosynthesis of coenzyme A. In the first step cysteine is conjugated to 4'-phosphopantothenate to form 4-phosphopantothenoylcysteine, in the latter compound is decarboxylated to form 4'-phosphopantotheine.</text>
</comment>
<comment type="similarity">
    <text evidence="3 4">In the C-terminal section; belongs to the PPC synthetase family.</text>
</comment>
<keyword evidence="3" id="KW-0460">Magnesium</keyword>
<keyword evidence="3" id="KW-0479">Metal-binding</keyword>
<dbReference type="GO" id="GO:0015941">
    <property type="term" value="P:pantothenate catabolic process"/>
    <property type="evidence" value="ECO:0007669"/>
    <property type="project" value="InterPro"/>
</dbReference>
<dbReference type="Pfam" id="PF02441">
    <property type="entry name" value="Flavoprotein"/>
    <property type="match status" value="1"/>
</dbReference>
<keyword evidence="3 4" id="KW-0285">Flavoprotein</keyword>
<dbReference type="InterPro" id="IPR036551">
    <property type="entry name" value="Flavin_trans-like"/>
</dbReference>
<keyword evidence="2 3" id="KW-0456">Lyase</keyword>
<name>A0LD63_MAGMM</name>
<comment type="cofactor">
    <cofactor evidence="3">
        <name>Mg(2+)</name>
        <dbReference type="ChEBI" id="CHEBI:18420"/>
    </cofactor>
</comment>
<proteinExistence type="inferred from homology"/>
<dbReference type="Gene3D" id="3.40.50.1950">
    <property type="entry name" value="Flavin prenyltransferase-like"/>
    <property type="match status" value="1"/>
</dbReference>
<dbReference type="SUPFAM" id="SSF102645">
    <property type="entry name" value="CoaB-like"/>
    <property type="match status" value="1"/>
</dbReference>
<dbReference type="GO" id="GO:0015937">
    <property type="term" value="P:coenzyme A biosynthetic process"/>
    <property type="evidence" value="ECO:0007669"/>
    <property type="project" value="UniProtKB-UniRule"/>
</dbReference>
<feature type="domain" description="Flavoprotein" evidence="5">
    <location>
        <begin position="7"/>
        <end position="178"/>
    </location>
</feature>
<gene>
    <name evidence="3" type="primary">coaBC</name>
    <name evidence="7" type="ordered locus">Mmc1_3420</name>
</gene>
<evidence type="ECO:0000313" key="7">
    <source>
        <dbReference type="EMBL" id="ABK45906.1"/>
    </source>
</evidence>
<dbReference type="EC" id="6.3.2.5" evidence="3"/>
<comment type="function">
    <text evidence="3">Catalyzes two sequential steps in the biosynthesis of coenzyme A. In the first step cysteine is conjugated to 4'-phosphopantothenate to form 4-phosphopantothenoylcysteine. In the second step the latter compound is decarboxylated to form 4'-phosphopantotheine.</text>
</comment>
<protein>
    <recommendedName>
        <fullName evidence="3">Coenzyme A biosynthesis bifunctional protein CoaBC</fullName>
    </recommendedName>
    <alternativeName>
        <fullName evidence="3">DNA/pantothenate metabolism flavoprotein</fullName>
    </alternativeName>
    <alternativeName>
        <fullName evidence="3">Phosphopantothenoylcysteine synthetase/decarboxylase</fullName>
        <shortName evidence="3">PPCS-PPCDC</shortName>
    </alternativeName>
    <domain>
        <recommendedName>
            <fullName evidence="3">Phosphopantothenoylcysteine decarboxylase</fullName>
            <shortName evidence="3">PPC decarboxylase</shortName>
            <shortName evidence="3">PPC-DC</shortName>
            <ecNumber evidence="3">4.1.1.36</ecNumber>
        </recommendedName>
        <alternativeName>
            <fullName evidence="3">CoaC</fullName>
        </alternativeName>
    </domain>
    <domain>
        <recommendedName>
            <fullName evidence="3">Phosphopantothenate--cysteine ligase</fullName>
            <ecNumber evidence="3">6.3.2.5</ecNumber>
        </recommendedName>
        <alternativeName>
            <fullName evidence="3">CoaB</fullName>
        </alternativeName>
        <alternativeName>
            <fullName evidence="3">Phosphopantothenoylcysteine synthetase</fullName>
            <shortName evidence="3">PPC synthetase</shortName>
            <shortName evidence="3">PPC-S</shortName>
        </alternativeName>
    </domain>
</protein>
<dbReference type="STRING" id="156889.Mmc1_3420"/>
<keyword evidence="3 4" id="KW-0288">FMN</keyword>
<dbReference type="GO" id="GO:0004632">
    <property type="term" value="F:phosphopantothenate--cysteine ligase activity"/>
    <property type="evidence" value="ECO:0007669"/>
    <property type="project" value="UniProtKB-UniRule"/>
</dbReference>
<dbReference type="InterPro" id="IPR003382">
    <property type="entry name" value="Flavoprotein"/>
</dbReference>
<comment type="cofactor">
    <cofactor evidence="3">
        <name>FMN</name>
        <dbReference type="ChEBI" id="CHEBI:58210"/>
    </cofactor>
    <text evidence="3">Binds 1 FMN per subunit.</text>
</comment>
<evidence type="ECO:0000256" key="4">
    <source>
        <dbReference type="RuleBase" id="RU364078"/>
    </source>
</evidence>
<keyword evidence="3" id="KW-0511">Multifunctional enzyme</keyword>